<dbReference type="EMBL" id="CP049109">
    <property type="protein sequence ID" value="QIG81396.1"/>
    <property type="molecule type" value="Genomic_DNA"/>
</dbReference>
<reference evidence="1 2" key="1">
    <citation type="submission" date="2020-02" db="EMBL/GenBank/DDBJ databases">
        <authorList>
            <person name="Zheng R.K."/>
            <person name="Sun C.M."/>
        </authorList>
    </citation>
    <scope>NUCLEOTIDE SEQUENCE [LARGE SCALE GENOMIC DNA]</scope>
    <source>
        <strain evidence="2">zrk23</strain>
    </source>
</reference>
<dbReference type="KEGG" id="spzr:G5C33_17445"/>
<dbReference type="Proteomes" id="UP000501568">
    <property type="component" value="Chromosome"/>
</dbReference>
<evidence type="ECO:0008006" key="3">
    <source>
        <dbReference type="Google" id="ProtNLM"/>
    </source>
</evidence>
<evidence type="ECO:0000313" key="2">
    <source>
        <dbReference type="Proteomes" id="UP000501568"/>
    </source>
</evidence>
<protein>
    <recommendedName>
        <fullName evidence="3">STAS domain-containing protein</fullName>
    </recommendedName>
</protein>
<evidence type="ECO:0000313" key="1">
    <source>
        <dbReference type="EMBL" id="QIG81396.1"/>
    </source>
</evidence>
<sequence>MRGTGEPAQLLAHFVWLDELIRPFRDRGESILALVDLRETAIFCEHGISLILAETDKLLRKHDRVAMIVQSSLIKAQLKRTAEKMQRELFLSPHAAITWLTAYSAMSATRL</sequence>
<gene>
    <name evidence="1" type="ORF">G5C33_17445</name>
</gene>
<organism evidence="1 2">
    <name type="scientific">Stakelama tenebrarum</name>
    <dbReference type="NCBI Taxonomy" id="2711215"/>
    <lineage>
        <taxon>Bacteria</taxon>
        <taxon>Pseudomonadati</taxon>
        <taxon>Pseudomonadota</taxon>
        <taxon>Alphaproteobacteria</taxon>
        <taxon>Sphingomonadales</taxon>
        <taxon>Sphingomonadaceae</taxon>
        <taxon>Stakelama</taxon>
    </lineage>
</organism>
<keyword evidence="2" id="KW-1185">Reference proteome</keyword>
<dbReference type="RefSeq" id="WP_165328322.1">
    <property type="nucleotide sequence ID" value="NZ_CP049109.1"/>
</dbReference>
<proteinExistence type="predicted"/>
<name>A0A6G6Y9Z6_9SPHN</name>
<dbReference type="AlphaFoldDB" id="A0A6G6Y9Z6"/>
<accession>A0A6G6Y9Z6</accession>